<reference evidence="1 2" key="1">
    <citation type="journal article" date="2023" name="Nucleic Acids Res.">
        <title>The hologenome of Daphnia magna reveals possible DNA methylation and microbiome-mediated evolution of the host genome.</title>
        <authorList>
            <person name="Chaturvedi A."/>
            <person name="Li X."/>
            <person name="Dhandapani V."/>
            <person name="Marshall H."/>
            <person name="Kissane S."/>
            <person name="Cuenca-Cambronero M."/>
            <person name="Asole G."/>
            <person name="Calvet F."/>
            <person name="Ruiz-Romero M."/>
            <person name="Marangio P."/>
            <person name="Guigo R."/>
            <person name="Rago D."/>
            <person name="Mirbahai L."/>
            <person name="Eastwood N."/>
            <person name="Colbourne J.K."/>
            <person name="Zhou J."/>
            <person name="Mallon E."/>
            <person name="Orsini L."/>
        </authorList>
    </citation>
    <scope>NUCLEOTIDE SEQUENCE [LARGE SCALE GENOMIC DNA]</scope>
    <source>
        <strain evidence="1">LRV0_1</strain>
    </source>
</reference>
<comment type="caution">
    <text evidence="1">The sequence shown here is derived from an EMBL/GenBank/DDBJ whole genome shotgun (WGS) entry which is preliminary data.</text>
</comment>
<protein>
    <submittedName>
        <fullName evidence="1">Uncharacterized protein</fullName>
    </submittedName>
</protein>
<dbReference type="Proteomes" id="UP001234178">
    <property type="component" value="Unassembled WGS sequence"/>
</dbReference>
<proteinExistence type="predicted"/>
<gene>
    <name evidence="1" type="ORF">OUZ56_002147</name>
</gene>
<evidence type="ECO:0000313" key="1">
    <source>
        <dbReference type="EMBL" id="KAK4020152.1"/>
    </source>
</evidence>
<dbReference type="EMBL" id="JAOYFB010000036">
    <property type="protein sequence ID" value="KAK4020152.1"/>
    <property type="molecule type" value="Genomic_DNA"/>
</dbReference>
<keyword evidence="2" id="KW-1185">Reference proteome</keyword>
<accession>A0ABR0A4T6</accession>
<name>A0ABR0A4T6_9CRUS</name>
<organism evidence="1 2">
    <name type="scientific">Daphnia magna</name>
    <dbReference type="NCBI Taxonomy" id="35525"/>
    <lineage>
        <taxon>Eukaryota</taxon>
        <taxon>Metazoa</taxon>
        <taxon>Ecdysozoa</taxon>
        <taxon>Arthropoda</taxon>
        <taxon>Crustacea</taxon>
        <taxon>Branchiopoda</taxon>
        <taxon>Diplostraca</taxon>
        <taxon>Cladocera</taxon>
        <taxon>Anomopoda</taxon>
        <taxon>Daphniidae</taxon>
        <taxon>Daphnia</taxon>
    </lineage>
</organism>
<evidence type="ECO:0000313" key="2">
    <source>
        <dbReference type="Proteomes" id="UP001234178"/>
    </source>
</evidence>
<sequence>MALIIIFEKLETGTKRLCGNAVGESQFFSHPIPIPPRNFLQPRITTAFSLQLGLLTMLLPASECPGTEMECYDHLDSGGYRARLQNLLAAPLYNGKSAVYDLRGGQFSLFCINHPTYGALVLSMLVSTVSSDQTHEVFSYHTSLVLGEYSSTVWIPKEKLRMMIVLSDLHNVAS</sequence>